<dbReference type="Gene3D" id="2.60.120.620">
    <property type="entry name" value="q2cbj1_9rhob like domain"/>
    <property type="match status" value="1"/>
</dbReference>
<dbReference type="PANTHER" id="PTHR20883:SF48">
    <property type="entry name" value="ECTOINE DIOXYGENASE"/>
    <property type="match status" value="1"/>
</dbReference>
<evidence type="ECO:0000313" key="3">
    <source>
        <dbReference type="Proteomes" id="UP000635565"/>
    </source>
</evidence>
<reference evidence="2 3" key="1">
    <citation type="journal article" date="2021" name="Int. J. Syst. Evol. Microbiol.">
        <title>Reticulibacter mediterranei gen. nov., sp. nov., within the new family Reticulibacteraceae fam. nov., and Ktedonospora formicarum gen. nov., sp. nov., Ktedonobacter robiniae sp. nov., Dictyobacter formicarum sp. nov. and Dictyobacter arantiisoli sp. nov., belonging to the class Ktedonobacteria.</title>
        <authorList>
            <person name="Yabe S."/>
            <person name="Zheng Y."/>
            <person name="Wang C.M."/>
            <person name="Sakai Y."/>
            <person name="Abe K."/>
            <person name="Yokota A."/>
            <person name="Donadio S."/>
            <person name="Cavaletti L."/>
            <person name="Monciardini P."/>
        </authorList>
    </citation>
    <scope>NUCLEOTIDE SEQUENCE [LARGE SCALE GENOMIC DNA]</scope>
    <source>
        <strain evidence="2 3">SOSP1-9</strain>
    </source>
</reference>
<gene>
    <name evidence="2" type="ORF">KSZ_78160</name>
</gene>
<dbReference type="PANTHER" id="PTHR20883">
    <property type="entry name" value="PHYTANOYL-COA DIOXYGENASE DOMAIN CONTAINING 1"/>
    <property type="match status" value="1"/>
</dbReference>
<organism evidence="2 3">
    <name type="scientific">Dictyobacter formicarum</name>
    <dbReference type="NCBI Taxonomy" id="2778368"/>
    <lineage>
        <taxon>Bacteria</taxon>
        <taxon>Bacillati</taxon>
        <taxon>Chloroflexota</taxon>
        <taxon>Ktedonobacteria</taxon>
        <taxon>Ktedonobacterales</taxon>
        <taxon>Dictyobacteraceae</taxon>
        <taxon>Dictyobacter</taxon>
    </lineage>
</organism>
<accession>A0ABQ3VUZ1</accession>
<evidence type="ECO:0000256" key="1">
    <source>
        <dbReference type="SAM" id="MobiDB-lite"/>
    </source>
</evidence>
<proteinExistence type="predicted"/>
<evidence type="ECO:0000313" key="2">
    <source>
        <dbReference type="EMBL" id="GHO89810.1"/>
    </source>
</evidence>
<dbReference type="Proteomes" id="UP000635565">
    <property type="component" value="Unassembled WGS sequence"/>
</dbReference>
<feature type="region of interest" description="Disordered" evidence="1">
    <location>
        <begin position="1"/>
        <end position="22"/>
    </location>
</feature>
<dbReference type="SUPFAM" id="SSF51197">
    <property type="entry name" value="Clavaminate synthase-like"/>
    <property type="match status" value="1"/>
</dbReference>
<comment type="caution">
    <text evidence="2">The sequence shown here is derived from an EMBL/GenBank/DDBJ whole genome shotgun (WGS) entry which is preliminary data.</text>
</comment>
<evidence type="ECO:0008006" key="4">
    <source>
        <dbReference type="Google" id="ProtNLM"/>
    </source>
</evidence>
<dbReference type="Pfam" id="PF05721">
    <property type="entry name" value="PhyH"/>
    <property type="match status" value="1"/>
</dbReference>
<sequence>MKMDSRRSQDTSSPGRKAERVAGENIRLTPAQRLHFDVYGYVLLENVLTTDEVTRMKQALYRLKAEPDLDAHRVYVNKQAEHMFHVGHVVEYDPALLDYASHPRLIPLVKEIVGGAIRLEETEAIINRRDPLLDPSTYEHRRTLPTGFHTGTRYGWGTYMANHHFHCLFVKTLAYLTDVGPDDGGTAVIPGSHRLGWNERDIIDAALTDERLIHQVEAKAGSVLLFAESLVHSTTAVRSDRERVVLISGYTPPMMREWPGNEISPAFVATLPEEIRPLISGSESWHWRHEANA</sequence>
<name>A0ABQ3VUZ1_9CHLR</name>
<protein>
    <recommendedName>
        <fullName evidence="4">Phytanoyl-CoA dioxygenase</fullName>
    </recommendedName>
</protein>
<dbReference type="EMBL" id="BNJJ01000046">
    <property type="protein sequence ID" value="GHO89810.1"/>
    <property type="molecule type" value="Genomic_DNA"/>
</dbReference>
<dbReference type="InterPro" id="IPR008775">
    <property type="entry name" value="Phytyl_CoA_dOase-like"/>
</dbReference>
<keyword evidence="3" id="KW-1185">Reference proteome</keyword>